<evidence type="ECO:0000313" key="1">
    <source>
        <dbReference type="EMBL" id="MPN26756.1"/>
    </source>
</evidence>
<sequence>MSEFERLDRVGMRGHQAAEEVCHLGLRPLDQREAVAQGRKRARDHRHQAAAIVLSELGLDAPDQVRHHVLEAQLETRLGARPQGCRHQDADPDPEQEIAQVGLEQHPFEGTPHPDRGVDRHHLPVLDLLEGALGA</sequence>
<organism evidence="1">
    <name type="scientific">bioreactor metagenome</name>
    <dbReference type="NCBI Taxonomy" id="1076179"/>
    <lineage>
        <taxon>unclassified sequences</taxon>
        <taxon>metagenomes</taxon>
        <taxon>ecological metagenomes</taxon>
    </lineage>
</organism>
<proteinExistence type="predicted"/>
<name>A0A645GKL4_9ZZZZ</name>
<accession>A0A645GKL4</accession>
<protein>
    <submittedName>
        <fullName evidence="1">Uncharacterized protein</fullName>
    </submittedName>
</protein>
<gene>
    <name evidence="1" type="ORF">SDC9_174181</name>
</gene>
<dbReference type="AlphaFoldDB" id="A0A645GKL4"/>
<reference evidence="1" key="1">
    <citation type="submission" date="2019-08" db="EMBL/GenBank/DDBJ databases">
        <authorList>
            <person name="Kucharzyk K."/>
            <person name="Murdoch R.W."/>
            <person name="Higgins S."/>
            <person name="Loffler F."/>
        </authorList>
    </citation>
    <scope>NUCLEOTIDE SEQUENCE</scope>
</reference>
<comment type="caution">
    <text evidence="1">The sequence shown here is derived from an EMBL/GenBank/DDBJ whole genome shotgun (WGS) entry which is preliminary data.</text>
</comment>
<dbReference type="EMBL" id="VSSQ01076385">
    <property type="protein sequence ID" value="MPN26756.1"/>
    <property type="molecule type" value="Genomic_DNA"/>
</dbReference>